<feature type="domain" description="AB hydrolase-1" evidence="5">
    <location>
        <begin position="72"/>
        <end position="307"/>
    </location>
</feature>
<evidence type="ECO:0000256" key="4">
    <source>
        <dbReference type="ARBA" id="ARBA00023134"/>
    </source>
</evidence>
<dbReference type="Proteomes" id="UP000266723">
    <property type="component" value="Unassembled WGS sequence"/>
</dbReference>
<dbReference type="Gene3D" id="3.40.50.300">
    <property type="entry name" value="P-loop containing nucleotide triphosphate hydrolases"/>
    <property type="match status" value="1"/>
</dbReference>
<evidence type="ECO:0000259" key="5">
    <source>
        <dbReference type="Pfam" id="PF12697"/>
    </source>
</evidence>
<dbReference type="PANTHER" id="PTHR10992">
    <property type="entry name" value="METHYLESTERASE FAMILY MEMBER"/>
    <property type="match status" value="1"/>
</dbReference>
<dbReference type="InterPro" id="IPR004130">
    <property type="entry name" value="Gpn"/>
</dbReference>
<reference evidence="6 7" key="1">
    <citation type="journal article" date="2020" name="BMC Genomics">
        <title>Intraspecific diversification of the crop wild relative Brassica cretica Lam. using demographic model selection.</title>
        <authorList>
            <person name="Kioukis A."/>
            <person name="Michalopoulou V.A."/>
            <person name="Briers L."/>
            <person name="Pirintsos S."/>
            <person name="Studholme D.J."/>
            <person name="Pavlidis P."/>
            <person name="Sarris P.F."/>
        </authorList>
    </citation>
    <scope>NUCLEOTIDE SEQUENCE [LARGE SCALE GENOMIC DNA]</scope>
    <source>
        <strain evidence="7">cv. PFS-1207/04</strain>
    </source>
</reference>
<keyword evidence="4" id="KW-0342">GTP-binding</keyword>
<gene>
    <name evidence="6" type="ORF">DY000_02038893</name>
</gene>
<evidence type="ECO:0000313" key="7">
    <source>
        <dbReference type="Proteomes" id="UP000266723"/>
    </source>
</evidence>
<accession>A0ABQ7BPC9</accession>
<dbReference type="InterPro" id="IPR029058">
    <property type="entry name" value="AB_hydrolase_fold"/>
</dbReference>
<dbReference type="Pfam" id="PF03029">
    <property type="entry name" value="ATP_bind_1"/>
    <property type="match status" value="1"/>
</dbReference>
<dbReference type="EMBL" id="QGKV02001507">
    <property type="protein sequence ID" value="KAF3534433.1"/>
    <property type="molecule type" value="Genomic_DNA"/>
</dbReference>
<evidence type="ECO:0000256" key="2">
    <source>
        <dbReference type="ARBA" id="ARBA00022741"/>
    </source>
</evidence>
<evidence type="ECO:0000313" key="6">
    <source>
        <dbReference type="EMBL" id="KAF3534433.1"/>
    </source>
</evidence>
<dbReference type="InterPro" id="IPR045889">
    <property type="entry name" value="MES/HNL"/>
</dbReference>
<name>A0ABQ7BPC9_BRACR</name>
<protein>
    <recommendedName>
        <fullName evidence="5">AB hydrolase-1 domain-containing protein</fullName>
    </recommendedName>
</protein>
<feature type="non-terminal residue" evidence="6">
    <location>
        <position position="1"/>
    </location>
</feature>
<dbReference type="PANTHER" id="PTHR10992:SF1026">
    <property type="entry name" value="PFDCC METHYLESTERASE MES16"/>
    <property type="match status" value="1"/>
</dbReference>
<comment type="caution">
    <text evidence="6">The sequence shown here is derived from an EMBL/GenBank/DDBJ whole genome shotgun (WGS) entry which is preliminary data.</text>
</comment>
<dbReference type="InterPro" id="IPR027417">
    <property type="entry name" value="P-loop_NTPase"/>
</dbReference>
<keyword evidence="3" id="KW-0378">Hydrolase</keyword>
<evidence type="ECO:0000256" key="3">
    <source>
        <dbReference type="ARBA" id="ARBA00022801"/>
    </source>
</evidence>
<comment type="similarity">
    <text evidence="1">Belongs to the GPN-loop GTPase family.</text>
</comment>
<dbReference type="Gene3D" id="3.40.50.1820">
    <property type="entry name" value="alpha/beta hydrolase"/>
    <property type="match status" value="1"/>
</dbReference>
<organism evidence="6 7">
    <name type="scientific">Brassica cretica</name>
    <name type="common">Mustard</name>
    <dbReference type="NCBI Taxonomy" id="69181"/>
    <lineage>
        <taxon>Eukaryota</taxon>
        <taxon>Viridiplantae</taxon>
        <taxon>Streptophyta</taxon>
        <taxon>Embryophyta</taxon>
        <taxon>Tracheophyta</taxon>
        <taxon>Spermatophyta</taxon>
        <taxon>Magnoliopsida</taxon>
        <taxon>eudicotyledons</taxon>
        <taxon>Gunneridae</taxon>
        <taxon>Pentapetalae</taxon>
        <taxon>rosids</taxon>
        <taxon>malvids</taxon>
        <taxon>Brassicales</taxon>
        <taxon>Brassicaceae</taxon>
        <taxon>Brassiceae</taxon>
        <taxon>Brassica</taxon>
    </lineage>
</organism>
<dbReference type="InterPro" id="IPR000073">
    <property type="entry name" value="AB_hydrolase_1"/>
</dbReference>
<keyword evidence="7" id="KW-1185">Reference proteome</keyword>
<sequence length="321" mass="35740">IRELVSLEDVMEEVGLGPNGALIYLDDSLHDWVDEELDNYRDDEYLIFDCPDQKDTSAMGGGDGGDDSVLHFVFVHGASHGAWCWYKLTTLLDAAGFKATSVDLTGAGINLTDSNTVVDFEHYNRPLFSLLSDLPPHHKIILVGHSIGGGSVTEALCKFTDKISMVVYLAADMVQPGSTSSPHDSTMAVGEEDIWEFTYGEGDDKQPTGMLMKEEFRRHYYYSQSPLEDPTLACKLLRPAPLRALNGADKLAPNPEAEKVPRVYIKTAKDNLFDPLRQDRVVEKWPPSQLYILEESDHSAFFSVPTTLFAYLLRAVSFLQL</sequence>
<keyword evidence="2" id="KW-0547">Nucleotide-binding</keyword>
<evidence type="ECO:0000256" key="1">
    <source>
        <dbReference type="ARBA" id="ARBA00005290"/>
    </source>
</evidence>
<proteinExistence type="inferred from homology"/>
<dbReference type="Pfam" id="PF12697">
    <property type="entry name" value="Abhydrolase_6"/>
    <property type="match status" value="1"/>
</dbReference>
<dbReference type="SUPFAM" id="SSF53474">
    <property type="entry name" value="alpha/beta-Hydrolases"/>
    <property type="match status" value="1"/>
</dbReference>